<comment type="caution">
    <text evidence="1">The sequence shown here is derived from an EMBL/GenBank/DDBJ whole genome shotgun (WGS) entry which is preliminary data.</text>
</comment>
<evidence type="ECO:0000313" key="2">
    <source>
        <dbReference type="Proteomes" id="UP000828390"/>
    </source>
</evidence>
<dbReference type="EMBL" id="JAIWYP010000007">
    <property type="protein sequence ID" value="KAH3802249.1"/>
    <property type="molecule type" value="Genomic_DNA"/>
</dbReference>
<organism evidence="1 2">
    <name type="scientific">Dreissena polymorpha</name>
    <name type="common">Zebra mussel</name>
    <name type="synonym">Mytilus polymorpha</name>
    <dbReference type="NCBI Taxonomy" id="45954"/>
    <lineage>
        <taxon>Eukaryota</taxon>
        <taxon>Metazoa</taxon>
        <taxon>Spiralia</taxon>
        <taxon>Lophotrochozoa</taxon>
        <taxon>Mollusca</taxon>
        <taxon>Bivalvia</taxon>
        <taxon>Autobranchia</taxon>
        <taxon>Heteroconchia</taxon>
        <taxon>Euheterodonta</taxon>
        <taxon>Imparidentia</taxon>
        <taxon>Neoheterodontei</taxon>
        <taxon>Myida</taxon>
        <taxon>Dreissenoidea</taxon>
        <taxon>Dreissenidae</taxon>
        <taxon>Dreissena</taxon>
    </lineage>
</organism>
<keyword evidence="2" id="KW-1185">Reference proteome</keyword>
<evidence type="ECO:0000313" key="1">
    <source>
        <dbReference type="EMBL" id="KAH3802249.1"/>
    </source>
</evidence>
<dbReference type="Proteomes" id="UP000828390">
    <property type="component" value="Unassembled WGS sequence"/>
</dbReference>
<dbReference type="AlphaFoldDB" id="A0A9D4JAC9"/>
<accession>A0A9D4JAC9</accession>
<name>A0A9D4JAC9_DREPO</name>
<reference evidence="1" key="2">
    <citation type="submission" date="2020-11" db="EMBL/GenBank/DDBJ databases">
        <authorList>
            <person name="McCartney M.A."/>
            <person name="Auch B."/>
            <person name="Kono T."/>
            <person name="Mallez S."/>
            <person name="Becker A."/>
            <person name="Gohl D.M."/>
            <person name="Silverstein K.A.T."/>
            <person name="Koren S."/>
            <person name="Bechman K.B."/>
            <person name="Herman A."/>
            <person name="Abrahante J.E."/>
            <person name="Garbe J."/>
        </authorList>
    </citation>
    <scope>NUCLEOTIDE SEQUENCE</scope>
    <source>
        <strain evidence="1">Duluth1</strain>
        <tissue evidence="1">Whole animal</tissue>
    </source>
</reference>
<reference evidence="1" key="1">
    <citation type="journal article" date="2019" name="bioRxiv">
        <title>The Genome of the Zebra Mussel, Dreissena polymorpha: A Resource for Invasive Species Research.</title>
        <authorList>
            <person name="McCartney M.A."/>
            <person name="Auch B."/>
            <person name="Kono T."/>
            <person name="Mallez S."/>
            <person name="Zhang Y."/>
            <person name="Obille A."/>
            <person name="Becker A."/>
            <person name="Abrahante J.E."/>
            <person name="Garbe J."/>
            <person name="Badalamenti J.P."/>
            <person name="Herman A."/>
            <person name="Mangelson H."/>
            <person name="Liachko I."/>
            <person name="Sullivan S."/>
            <person name="Sone E.D."/>
            <person name="Koren S."/>
            <person name="Silverstein K.A.T."/>
            <person name="Beckman K.B."/>
            <person name="Gohl D.M."/>
        </authorList>
    </citation>
    <scope>NUCLEOTIDE SEQUENCE</scope>
    <source>
        <strain evidence="1">Duluth1</strain>
        <tissue evidence="1">Whole animal</tissue>
    </source>
</reference>
<sequence>MSDQRQQTRTAAGKLQTVTSIGRDATVQVNNRPKQIDVTCRPDAKALRVGHCSDLMKTKDNGVYIEGLIDENAVTLL</sequence>
<proteinExistence type="predicted"/>
<gene>
    <name evidence="1" type="ORF">DPMN_155922</name>
</gene>
<protein>
    <submittedName>
        <fullName evidence="1">Uncharacterized protein</fullName>
    </submittedName>
</protein>